<evidence type="ECO:0000313" key="6">
    <source>
        <dbReference type="EMBL" id="KAK5996702.1"/>
    </source>
</evidence>
<evidence type="ECO:0000256" key="3">
    <source>
        <dbReference type="ARBA" id="ARBA00035112"/>
    </source>
</evidence>
<keyword evidence="5" id="KW-0472">Membrane</keyword>
<evidence type="ECO:0000313" key="7">
    <source>
        <dbReference type="Proteomes" id="UP001338125"/>
    </source>
</evidence>
<evidence type="ECO:0000256" key="4">
    <source>
        <dbReference type="SAM" id="MobiDB-lite"/>
    </source>
</evidence>
<dbReference type="PANTHER" id="PTHR33365:SF11">
    <property type="entry name" value="TAT PATHWAY SIGNAL SEQUENCE"/>
    <property type="match status" value="1"/>
</dbReference>
<keyword evidence="2" id="KW-0560">Oxidoreductase</keyword>
<reference evidence="6 7" key="1">
    <citation type="submission" date="2024-01" db="EMBL/GenBank/DDBJ databases">
        <title>Complete genome of Cladobotryum mycophilum ATHUM6906.</title>
        <authorList>
            <person name="Christinaki A.C."/>
            <person name="Myridakis A.I."/>
            <person name="Kouvelis V.N."/>
        </authorList>
    </citation>
    <scope>NUCLEOTIDE SEQUENCE [LARGE SCALE GENOMIC DNA]</scope>
    <source>
        <strain evidence="6 7">ATHUM6906</strain>
    </source>
</reference>
<sequence>MSVSFERPLLDEAGPPSDTSEDLEYEPKVTFLSRRARKCRSKRCISPLVALAISTGVFIVGLQSVIIWKLWRQQPSNSLDVIGEINGLVPPVGIKPKLFAPDPSFDPFNSTAQGWLDVMPKGGGFVTVEGWEGKAVPKPIHTHGKDMYNVAVFHQIHCLHMLAEEFNNLLVGQHIGDTSHIKSKWNGGHGGHGGDADKDLMMWHLKHCFEYLKESLTCCADTALEGQKSDTDLPATDGFGAHHVCRNFDEVMSWTEANRVSDQEGYPHGTA</sequence>
<keyword evidence="7" id="KW-1185">Reference proteome</keyword>
<keyword evidence="5" id="KW-0812">Transmembrane</keyword>
<dbReference type="Pfam" id="PF11807">
    <property type="entry name" value="UstYa"/>
    <property type="match status" value="1"/>
</dbReference>
<comment type="similarity">
    <text evidence="3">Belongs to the ustYa family.</text>
</comment>
<keyword evidence="5" id="KW-1133">Transmembrane helix</keyword>
<proteinExistence type="inferred from homology"/>
<comment type="caution">
    <text evidence="6">The sequence shown here is derived from an EMBL/GenBank/DDBJ whole genome shotgun (WGS) entry which is preliminary data.</text>
</comment>
<name>A0ABR0SX35_9HYPO</name>
<comment type="pathway">
    <text evidence="1">Mycotoxin biosynthesis.</text>
</comment>
<accession>A0ABR0SX35</accession>
<feature type="region of interest" description="Disordered" evidence="4">
    <location>
        <begin position="1"/>
        <end position="22"/>
    </location>
</feature>
<evidence type="ECO:0000256" key="1">
    <source>
        <dbReference type="ARBA" id="ARBA00004685"/>
    </source>
</evidence>
<dbReference type="PANTHER" id="PTHR33365">
    <property type="entry name" value="YALI0B05434P"/>
    <property type="match status" value="1"/>
</dbReference>
<organism evidence="6 7">
    <name type="scientific">Cladobotryum mycophilum</name>
    <dbReference type="NCBI Taxonomy" id="491253"/>
    <lineage>
        <taxon>Eukaryota</taxon>
        <taxon>Fungi</taxon>
        <taxon>Dikarya</taxon>
        <taxon>Ascomycota</taxon>
        <taxon>Pezizomycotina</taxon>
        <taxon>Sordariomycetes</taxon>
        <taxon>Hypocreomycetidae</taxon>
        <taxon>Hypocreales</taxon>
        <taxon>Hypocreaceae</taxon>
        <taxon>Cladobotryum</taxon>
    </lineage>
</organism>
<feature type="transmembrane region" description="Helical" evidence="5">
    <location>
        <begin position="44"/>
        <end position="71"/>
    </location>
</feature>
<evidence type="ECO:0000256" key="2">
    <source>
        <dbReference type="ARBA" id="ARBA00023002"/>
    </source>
</evidence>
<protein>
    <submittedName>
        <fullName evidence="6">Oxidase ustYa-like protein</fullName>
    </submittedName>
</protein>
<dbReference type="Proteomes" id="UP001338125">
    <property type="component" value="Unassembled WGS sequence"/>
</dbReference>
<dbReference type="InterPro" id="IPR021765">
    <property type="entry name" value="UstYa-like"/>
</dbReference>
<evidence type="ECO:0000256" key="5">
    <source>
        <dbReference type="SAM" id="Phobius"/>
    </source>
</evidence>
<dbReference type="PROSITE" id="PS50007">
    <property type="entry name" value="PIPLC_X_DOMAIN"/>
    <property type="match status" value="1"/>
</dbReference>
<dbReference type="EMBL" id="JAVFKD010000002">
    <property type="protein sequence ID" value="KAK5996702.1"/>
    <property type="molecule type" value="Genomic_DNA"/>
</dbReference>
<gene>
    <name evidence="6" type="ORF">PT974_02042</name>
</gene>